<feature type="compositionally biased region" description="Polar residues" evidence="1">
    <location>
        <begin position="107"/>
        <end position="126"/>
    </location>
</feature>
<dbReference type="AlphaFoldDB" id="A0A8H6YMH9"/>
<name>A0A8H6YMH9_9AGAR</name>
<dbReference type="OrthoDB" id="3227079at2759"/>
<feature type="compositionally biased region" description="Low complexity" evidence="1">
    <location>
        <begin position="139"/>
        <end position="148"/>
    </location>
</feature>
<comment type="caution">
    <text evidence="2">The sequence shown here is derived from an EMBL/GenBank/DDBJ whole genome shotgun (WGS) entry which is preliminary data.</text>
</comment>
<evidence type="ECO:0000256" key="1">
    <source>
        <dbReference type="SAM" id="MobiDB-lite"/>
    </source>
</evidence>
<proteinExistence type="predicted"/>
<evidence type="ECO:0000313" key="3">
    <source>
        <dbReference type="Proteomes" id="UP000623467"/>
    </source>
</evidence>
<accession>A0A8H6YMH9</accession>
<feature type="region of interest" description="Disordered" evidence="1">
    <location>
        <begin position="86"/>
        <end position="227"/>
    </location>
</feature>
<sequence length="227" mass="24090">MASSILSMLFCSCFRSRVEDDPTVIPTETTHLIGPESAGFSSTSLADTITVDRQKLHDRMSTIVRSKEGKMVNVSARVPFTIHSASESASSSAPASPPSASGLVSPKTPTSPTLPQPSASRGQVLTLTPARMRLRADSRYSSPSGSRSSSRRRTDHSDRNSSHANSVAGRGKQMPLIPTQWFGDTESESSAAGVEEAKSPVLAIPSPIGRGKDDPNAMDIAFSWSDT</sequence>
<gene>
    <name evidence="2" type="ORF">MSAN_01125200</name>
</gene>
<reference evidence="2" key="1">
    <citation type="submission" date="2020-05" db="EMBL/GenBank/DDBJ databases">
        <title>Mycena genomes resolve the evolution of fungal bioluminescence.</title>
        <authorList>
            <person name="Tsai I.J."/>
        </authorList>
    </citation>
    <scope>NUCLEOTIDE SEQUENCE</scope>
    <source>
        <strain evidence="2">160909Yilan</strain>
    </source>
</reference>
<feature type="compositionally biased region" description="Low complexity" evidence="1">
    <location>
        <begin position="86"/>
        <end position="101"/>
    </location>
</feature>
<keyword evidence="3" id="KW-1185">Reference proteome</keyword>
<dbReference type="EMBL" id="JACAZH010000008">
    <property type="protein sequence ID" value="KAF7360951.1"/>
    <property type="molecule type" value="Genomic_DNA"/>
</dbReference>
<dbReference type="Proteomes" id="UP000623467">
    <property type="component" value="Unassembled WGS sequence"/>
</dbReference>
<organism evidence="2 3">
    <name type="scientific">Mycena sanguinolenta</name>
    <dbReference type="NCBI Taxonomy" id="230812"/>
    <lineage>
        <taxon>Eukaryota</taxon>
        <taxon>Fungi</taxon>
        <taxon>Dikarya</taxon>
        <taxon>Basidiomycota</taxon>
        <taxon>Agaricomycotina</taxon>
        <taxon>Agaricomycetes</taxon>
        <taxon>Agaricomycetidae</taxon>
        <taxon>Agaricales</taxon>
        <taxon>Marasmiineae</taxon>
        <taxon>Mycenaceae</taxon>
        <taxon>Mycena</taxon>
    </lineage>
</organism>
<evidence type="ECO:0000313" key="2">
    <source>
        <dbReference type="EMBL" id="KAF7360951.1"/>
    </source>
</evidence>
<protein>
    <submittedName>
        <fullName evidence="2">Uncharacterized protein</fullName>
    </submittedName>
</protein>